<evidence type="ECO:0000313" key="7">
    <source>
        <dbReference type="Proteomes" id="UP001085076"/>
    </source>
</evidence>
<comment type="catalytic activity">
    <reaction evidence="1">
        <text>Random endo-hydrolysis of N-acetyl-beta-D-glucosaminide (1-&gt;4)-beta-linkages in chitin and chitodextrins.</text>
        <dbReference type="EC" id="3.2.1.14"/>
    </reaction>
</comment>
<dbReference type="Gene3D" id="3.20.20.80">
    <property type="entry name" value="Glycosidases"/>
    <property type="match status" value="2"/>
</dbReference>
<proteinExistence type="predicted"/>
<evidence type="ECO:0000256" key="3">
    <source>
        <dbReference type="ARBA" id="ARBA00023024"/>
    </source>
</evidence>
<keyword evidence="3" id="KW-0624">Polysaccharide degradation</keyword>
<dbReference type="PANTHER" id="PTHR45708:SF22">
    <property type="entry name" value="ACIDIC ENDOCHITINASE"/>
    <property type="match status" value="1"/>
</dbReference>
<keyword evidence="7" id="KW-1185">Reference proteome</keyword>
<evidence type="ECO:0000256" key="4">
    <source>
        <dbReference type="ARBA" id="ARBA00023157"/>
    </source>
</evidence>
<keyword evidence="3" id="KW-0146">Chitin degradation</keyword>
<dbReference type="GO" id="GO:0006032">
    <property type="term" value="P:chitin catabolic process"/>
    <property type="evidence" value="ECO:0007669"/>
    <property type="project" value="UniProtKB-KW"/>
</dbReference>
<dbReference type="AlphaFoldDB" id="A0A9D5C9N7"/>
<accession>A0A9D5C9N7</accession>
<dbReference type="GO" id="GO:0008843">
    <property type="term" value="F:endochitinase activity"/>
    <property type="evidence" value="ECO:0007669"/>
    <property type="project" value="UniProtKB-EC"/>
</dbReference>
<sequence length="160" mass="17551">MYWGQNFGEGSIRDECGKYNYINIAFLTIFGNGTTPALDLHHCNPTVVVAPTSALKSNLARPKASREVQFRYTSDNAANLICTWYMWTASSVNTTFFMGLPASPNAAESGYLSPEVFNSQVQPAISRSSKYGGIMLWGVYYDPQYSSEVKPCAGVGKSCE</sequence>
<dbReference type="InterPro" id="IPR017853">
    <property type="entry name" value="GH"/>
</dbReference>
<dbReference type="GO" id="GO:0005576">
    <property type="term" value="C:extracellular region"/>
    <property type="evidence" value="ECO:0007669"/>
    <property type="project" value="TreeGrafter"/>
</dbReference>
<dbReference type="PANTHER" id="PTHR45708">
    <property type="entry name" value="ENDOCHITINASE"/>
    <property type="match status" value="1"/>
</dbReference>
<dbReference type="OrthoDB" id="6020543at2759"/>
<organism evidence="6 7">
    <name type="scientific">Dioscorea zingiberensis</name>
    <dbReference type="NCBI Taxonomy" id="325984"/>
    <lineage>
        <taxon>Eukaryota</taxon>
        <taxon>Viridiplantae</taxon>
        <taxon>Streptophyta</taxon>
        <taxon>Embryophyta</taxon>
        <taxon>Tracheophyta</taxon>
        <taxon>Spermatophyta</taxon>
        <taxon>Magnoliopsida</taxon>
        <taxon>Liliopsida</taxon>
        <taxon>Dioscoreales</taxon>
        <taxon>Dioscoreaceae</taxon>
        <taxon>Dioscorea</taxon>
    </lineage>
</organism>
<evidence type="ECO:0000256" key="5">
    <source>
        <dbReference type="ARBA" id="ARBA00023277"/>
    </source>
</evidence>
<gene>
    <name evidence="6" type="ORF">J5N97_021846</name>
</gene>
<name>A0A9D5C9N7_9LILI</name>
<evidence type="ECO:0000256" key="2">
    <source>
        <dbReference type="ARBA" id="ARBA00022729"/>
    </source>
</evidence>
<reference evidence="6" key="1">
    <citation type="submission" date="2021-03" db="EMBL/GenBank/DDBJ databases">
        <authorList>
            <person name="Li Z."/>
            <person name="Yang C."/>
        </authorList>
    </citation>
    <scope>NUCLEOTIDE SEQUENCE</scope>
    <source>
        <strain evidence="6">Dzin_1.0</strain>
        <tissue evidence="6">Leaf</tissue>
    </source>
</reference>
<dbReference type="Proteomes" id="UP001085076">
    <property type="component" value="Miscellaneous, Linkage group lg06"/>
</dbReference>
<dbReference type="SUPFAM" id="SSF51445">
    <property type="entry name" value="(Trans)glycosidases"/>
    <property type="match status" value="2"/>
</dbReference>
<dbReference type="EMBL" id="JAGGNH010000006">
    <property type="protein sequence ID" value="KAJ0968969.1"/>
    <property type="molecule type" value="Genomic_DNA"/>
</dbReference>
<evidence type="ECO:0000313" key="6">
    <source>
        <dbReference type="EMBL" id="KAJ0968969.1"/>
    </source>
</evidence>
<keyword evidence="4" id="KW-1015">Disulfide bond</keyword>
<reference evidence="6" key="2">
    <citation type="journal article" date="2022" name="Hortic Res">
        <title>The genome of Dioscorea zingiberensis sheds light on the biosynthesis, origin and evolution of the medicinally important diosgenin saponins.</title>
        <authorList>
            <person name="Li Y."/>
            <person name="Tan C."/>
            <person name="Li Z."/>
            <person name="Guo J."/>
            <person name="Li S."/>
            <person name="Chen X."/>
            <person name="Wang C."/>
            <person name="Dai X."/>
            <person name="Yang H."/>
            <person name="Song W."/>
            <person name="Hou L."/>
            <person name="Xu J."/>
            <person name="Tong Z."/>
            <person name="Xu A."/>
            <person name="Yuan X."/>
            <person name="Wang W."/>
            <person name="Yang Q."/>
            <person name="Chen L."/>
            <person name="Sun Z."/>
            <person name="Wang K."/>
            <person name="Pan B."/>
            <person name="Chen J."/>
            <person name="Bao Y."/>
            <person name="Liu F."/>
            <person name="Qi X."/>
            <person name="Gang D.R."/>
            <person name="Wen J."/>
            <person name="Li J."/>
        </authorList>
    </citation>
    <scope>NUCLEOTIDE SEQUENCE</scope>
    <source>
        <strain evidence="6">Dzin_1.0</strain>
    </source>
</reference>
<keyword evidence="2" id="KW-0732">Signal</keyword>
<evidence type="ECO:0000256" key="1">
    <source>
        <dbReference type="ARBA" id="ARBA00000822"/>
    </source>
</evidence>
<keyword evidence="5" id="KW-0119">Carbohydrate metabolism</keyword>
<comment type="caution">
    <text evidence="6">The sequence shown here is derived from an EMBL/GenBank/DDBJ whole genome shotgun (WGS) entry which is preliminary data.</text>
</comment>
<dbReference type="InterPro" id="IPR050542">
    <property type="entry name" value="Glycosyl_Hydrlase18_Chitinase"/>
</dbReference>
<protein>
    <submittedName>
        <fullName evidence="6">Uncharacterized protein</fullName>
    </submittedName>
</protein>